<feature type="region of interest" description="Disordered" evidence="1">
    <location>
        <begin position="436"/>
        <end position="549"/>
    </location>
</feature>
<dbReference type="HOGENOM" id="CLU_448282_0_0_12"/>
<dbReference type="PaxDb" id="243275-TDE_0422"/>
<feature type="compositionally biased region" description="Basic and acidic residues" evidence="1">
    <location>
        <begin position="436"/>
        <end position="469"/>
    </location>
</feature>
<keyword evidence="3" id="KW-1185">Reference proteome</keyword>
<feature type="compositionally biased region" description="Acidic residues" evidence="1">
    <location>
        <begin position="470"/>
        <end position="487"/>
    </location>
</feature>
<proteinExistence type="predicted"/>
<evidence type="ECO:0000256" key="1">
    <source>
        <dbReference type="SAM" id="MobiDB-lite"/>
    </source>
</evidence>
<dbReference type="PATRIC" id="fig|243275.7.peg.409"/>
<name>Q73QM1_TREDE</name>
<dbReference type="Proteomes" id="UP000008212">
    <property type="component" value="Chromosome"/>
</dbReference>
<evidence type="ECO:0000313" key="3">
    <source>
        <dbReference type="Proteomes" id="UP000008212"/>
    </source>
</evidence>
<dbReference type="GeneID" id="2739586"/>
<feature type="compositionally biased region" description="Polar residues" evidence="1">
    <location>
        <begin position="488"/>
        <end position="505"/>
    </location>
</feature>
<sequence>MKKIIKLTDEELLKINGGGEINDAIDDEVILSRKRRINLEKSQDTVREAAIYRPYAKGNFDYEGAAEDVTWCNQSSYDVMEATGVHMKPFYGKPDGYKGKEGQRGAGYWVNANTACKNVENYIDKYAKEWVNAKIKEVGLTNIEAEFDYIGPNSVKNYNEAYTKKYNELYAEGKADCPIQEITVEQAQDLANQGYTVVAMWENPPKKLKNGKIIQGSGHISTVRPDLNYDKYKNNPKISNVGGFNEITDVVKGFGLDDYPDRTVKYYYDRNQTFRANEGFERYGLAYNDLTGKQSISIHDSTYDENNYINYGKRKAEENEYLGKLKEERLEELKNSVMFSEFRTKEDVFPFPIGMVTNTAKYIVDNLDSIDRRAKELRNNNMTLLSIIRKGDKNVDDVLLGRITAGDYIEQKKAERAAQERAIAEAEAKRIAEEKAAKEKAEKERLAKEEEERKKKEASDNSDSGRDSNDSDENTDESIDDHEDNDEGSVTTPPENTGDGNQTPPTDGDGENPAPPNEDSSPGNGGGGGNNDGSKPKPPKIPKPGDMIPLSIDTNNEYYLGSLYGTKPFSAQESSAFNSTIISNELSALQPITSLNVAGLPVNDTAIKEEPFGV</sequence>
<dbReference type="Gene3D" id="3.90.1720.10">
    <property type="entry name" value="endopeptidase domain like (from Nostoc punctiforme)"/>
    <property type="match status" value="1"/>
</dbReference>
<dbReference type="AlphaFoldDB" id="Q73QM1"/>
<dbReference type="RefSeq" id="WP_010956740.1">
    <property type="nucleotide sequence ID" value="NC_002967.9"/>
</dbReference>
<dbReference type="STRING" id="243275.TDE_0422"/>
<reference evidence="2 3" key="1">
    <citation type="journal article" date="2004" name="Proc. Natl. Acad. Sci. U.S.A.">
        <title>Comparison of the genome of the oral pathogen Treponema denticola with other spirochete genomes.</title>
        <authorList>
            <person name="Seshadri R."/>
            <person name="Myers G.S."/>
            <person name="Tettelin H."/>
            <person name="Eisen J.A."/>
            <person name="Heidelberg J.F."/>
            <person name="Dodson R.J."/>
            <person name="Davidsen T.M."/>
            <person name="DeBoy R.T."/>
            <person name="Fouts D.E."/>
            <person name="Haft D.H."/>
            <person name="Selengut J."/>
            <person name="Ren Q."/>
            <person name="Brinkac L.M."/>
            <person name="Madupu R."/>
            <person name="Kolonay J."/>
            <person name="Durkin S.A."/>
            <person name="Daugherty S.C."/>
            <person name="Shetty J."/>
            <person name="Shvartsbeyn A."/>
            <person name="Gebregeorgis E."/>
            <person name="Geer K."/>
            <person name="Tsegaye G."/>
            <person name="Malek J."/>
            <person name="Ayodeji B."/>
            <person name="Shatsman S."/>
            <person name="McLeod M.P."/>
            <person name="Smajs D."/>
            <person name="Howell J.K."/>
            <person name="Pal S."/>
            <person name="Amin A."/>
            <person name="Vashisth P."/>
            <person name="McNeill T.Z."/>
            <person name="Xiang Q."/>
            <person name="Sodergren E."/>
            <person name="Baca E."/>
            <person name="Weinstock G.M."/>
            <person name="Norris S.J."/>
            <person name="Fraser C.M."/>
            <person name="Paulsen I.T."/>
        </authorList>
    </citation>
    <scope>NUCLEOTIDE SEQUENCE [LARGE SCALE GENOMIC DNA]</scope>
    <source>
        <strain evidence="3">ATCC 35405 / DSM 14222 / CIP 103919 / JCM 8153 / KCTC 15104</strain>
    </source>
</reference>
<organism evidence="2 3">
    <name type="scientific">Treponema denticola (strain ATCC 35405 / DSM 14222 / CIP 103919 / JCM 8153 / KCTC 15104)</name>
    <dbReference type="NCBI Taxonomy" id="243275"/>
    <lineage>
        <taxon>Bacteria</taxon>
        <taxon>Pseudomonadati</taxon>
        <taxon>Spirochaetota</taxon>
        <taxon>Spirochaetia</taxon>
        <taxon>Spirochaetales</taxon>
        <taxon>Treponemataceae</taxon>
        <taxon>Treponema</taxon>
    </lineage>
</organism>
<dbReference type="KEGG" id="tde:TDE_0422"/>
<protein>
    <submittedName>
        <fullName evidence="2">Bacteriocin-type signal domain protein</fullName>
    </submittedName>
</protein>
<accession>Q73QM1</accession>
<evidence type="ECO:0000313" key="2">
    <source>
        <dbReference type="EMBL" id="AAS10917.1"/>
    </source>
</evidence>
<dbReference type="EMBL" id="AE017226">
    <property type="protein sequence ID" value="AAS10917.1"/>
    <property type="molecule type" value="Genomic_DNA"/>
</dbReference>
<gene>
    <name evidence="2" type="ordered locus">TDE_0422</name>
</gene>